<evidence type="ECO:0000313" key="3">
    <source>
        <dbReference type="Proteomes" id="UP000007030"/>
    </source>
</evidence>
<sequence length="126" mass="14186">MNSFDRWTQPEALQRLEGLFVLVVALWLYAGLEVSWGWWLALLLPDLSMLGYLWGARVGAIAYNLFHTYALPLLMLGAGFWLRDSLWVGLGVIWAAHIGLDRALGYGLKRASGFRDTHLGRLGRTP</sequence>
<organism evidence="2 3">
    <name type="scientific">Marinithermus hydrothermalis (strain DSM 14884 / JCM 11576 / T1)</name>
    <dbReference type="NCBI Taxonomy" id="869210"/>
    <lineage>
        <taxon>Bacteria</taxon>
        <taxon>Thermotogati</taxon>
        <taxon>Deinococcota</taxon>
        <taxon>Deinococci</taxon>
        <taxon>Thermales</taxon>
        <taxon>Thermaceae</taxon>
        <taxon>Marinithermus</taxon>
    </lineage>
</organism>
<feature type="transmembrane region" description="Helical" evidence="1">
    <location>
        <begin position="87"/>
        <end position="105"/>
    </location>
</feature>
<dbReference type="Pfam" id="PF14079">
    <property type="entry name" value="DUF4260"/>
    <property type="match status" value="1"/>
</dbReference>
<gene>
    <name evidence="2" type="ordered locus">Marky_2037</name>
</gene>
<dbReference type="Proteomes" id="UP000007030">
    <property type="component" value="Chromosome"/>
</dbReference>
<dbReference type="OrthoDB" id="9813911at2"/>
<evidence type="ECO:0000256" key="1">
    <source>
        <dbReference type="SAM" id="Phobius"/>
    </source>
</evidence>
<keyword evidence="3" id="KW-1185">Reference proteome</keyword>
<dbReference type="AlphaFoldDB" id="F2NN26"/>
<dbReference type="EMBL" id="CP002630">
    <property type="protein sequence ID" value="AEB12765.1"/>
    <property type="molecule type" value="Genomic_DNA"/>
</dbReference>
<evidence type="ECO:0008006" key="4">
    <source>
        <dbReference type="Google" id="ProtNLM"/>
    </source>
</evidence>
<proteinExistence type="predicted"/>
<evidence type="ECO:0000313" key="2">
    <source>
        <dbReference type="EMBL" id="AEB12765.1"/>
    </source>
</evidence>
<keyword evidence="1" id="KW-1133">Transmembrane helix</keyword>
<dbReference type="KEGG" id="mhd:Marky_2037"/>
<reference evidence="2 3" key="1">
    <citation type="journal article" date="2012" name="Stand. Genomic Sci.">
        <title>Complete genome sequence of the aerobic, heterotroph Marinithermus hydrothermalis type strain (T1(T)) from a deep-sea hydrothermal vent chimney.</title>
        <authorList>
            <person name="Copeland A."/>
            <person name="Gu W."/>
            <person name="Yasawong M."/>
            <person name="Lapidus A."/>
            <person name="Lucas S."/>
            <person name="Deshpande S."/>
            <person name="Pagani I."/>
            <person name="Tapia R."/>
            <person name="Cheng J.F."/>
            <person name="Goodwin L.A."/>
            <person name="Pitluck S."/>
            <person name="Liolios K."/>
            <person name="Ivanova N."/>
            <person name="Mavromatis K."/>
            <person name="Mikhailova N."/>
            <person name="Pati A."/>
            <person name="Chen A."/>
            <person name="Palaniappan K."/>
            <person name="Land M."/>
            <person name="Pan C."/>
            <person name="Brambilla E.M."/>
            <person name="Rohde M."/>
            <person name="Tindall B.J."/>
            <person name="Sikorski J."/>
            <person name="Goker M."/>
            <person name="Detter J.C."/>
            <person name="Bristow J."/>
            <person name="Eisen J.A."/>
            <person name="Markowitz V."/>
            <person name="Hugenholtz P."/>
            <person name="Kyrpides N.C."/>
            <person name="Klenk H.P."/>
            <person name="Woyke T."/>
        </authorList>
    </citation>
    <scope>NUCLEOTIDE SEQUENCE [LARGE SCALE GENOMIC DNA]</scope>
    <source>
        <strain evidence="3">DSM 14884 / JCM 11576 / T1</strain>
    </source>
</reference>
<dbReference type="InterPro" id="IPR025356">
    <property type="entry name" value="DUF4260"/>
</dbReference>
<protein>
    <recommendedName>
        <fullName evidence="4">DUF4260 domain-containing protein</fullName>
    </recommendedName>
</protein>
<keyword evidence="1" id="KW-0812">Transmembrane</keyword>
<name>F2NN26_MARHT</name>
<keyword evidence="1" id="KW-0472">Membrane</keyword>
<dbReference type="RefSeq" id="WP_013704810.1">
    <property type="nucleotide sequence ID" value="NC_015387.1"/>
</dbReference>
<dbReference type="eggNOG" id="ENOG5032SZF">
    <property type="taxonomic scope" value="Bacteria"/>
</dbReference>
<accession>F2NN26</accession>
<dbReference type="HOGENOM" id="CLU_144225_0_0_0"/>